<dbReference type="InterPro" id="IPR012338">
    <property type="entry name" value="Beta-lactam/transpept-like"/>
</dbReference>
<name>A0A3M8C1I6_9BACL</name>
<dbReference type="GO" id="GO:0016787">
    <property type="term" value="F:hydrolase activity"/>
    <property type="evidence" value="ECO:0007669"/>
    <property type="project" value="UniProtKB-KW"/>
</dbReference>
<dbReference type="SUPFAM" id="SSF56601">
    <property type="entry name" value="beta-lactamase/transpeptidase-like"/>
    <property type="match status" value="1"/>
</dbReference>
<evidence type="ECO:0000256" key="1">
    <source>
        <dbReference type="SAM" id="SignalP"/>
    </source>
</evidence>
<dbReference type="PANTHER" id="PTHR46825:SF9">
    <property type="entry name" value="BETA-LACTAMASE-RELATED DOMAIN-CONTAINING PROTEIN"/>
    <property type="match status" value="1"/>
</dbReference>
<comment type="caution">
    <text evidence="3">The sequence shown here is derived from an EMBL/GenBank/DDBJ whole genome shotgun (WGS) entry which is preliminary data.</text>
</comment>
<dbReference type="InterPro" id="IPR001466">
    <property type="entry name" value="Beta-lactam-related"/>
</dbReference>
<organism evidence="3 4">
    <name type="scientific">Brevibacillus panacihumi</name>
    <dbReference type="NCBI Taxonomy" id="497735"/>
    <lineage>
        <taxon>Bacteria</taxon>
        <taxon>Bacillati</taxon>
        <taxon>Bacillota</taxon>
        <taxon>Bacilli</taxon>
        <taxon>Bacillales</taxon>
        <taxon>Paenibacillaceae</taxon>
        <taxon>Brevibacillus</taxon>
    </lineage>
</organism>
<dbReference type="Gene3D" id="3.40.710.10">
    <property type="entry name" value="DD-peptidase/beta-lactamase superfamily"/>
    <property type="match status" value="1"/>
</dbReference>
<gene>
    <name evidence="3" type="ORF">EDM58_23890</name>
</gene>
<feature type="signal peptide" evidence="1">
    <location>
        <begin position="1"/>
        <end position="35"/>
    </location>
</feature>
<dbReference type="Pfam" id="PF00144">
    <property type="entry name" value="Beta-lactamase"/>
    <property type="match status" value="1"/>
</dbReference>
<feature type="domain" description="Beta-lactamase-related" evidence="2">
    <location>
        <begin position="60"/>
        <end position="373"/>
    </location>
</feature>
<evidence type="ECO:0000313" key="3">
    <source>
        <dbReference type="EMBL" id="RNB69572.1"/>
    </source>
</evidence>
<keyword evidence="1" id="KW-0732">Signal</keyword>
<dbReference type="EMBL" id="RHHT01000074">
    <property type="protein sequence ID" value="RNB69572.1"/>
    <property type="molecule type" value="Genomic_DNA"/>
</dbReference>
<accession>A0A3M8C1I6</accession>
<proteinExistence type="predicted"/>
<keyword evidence="3" id="KW-0378">Hydrolase</keyword>
<evidence type="ECO:0000313" key="4">
    <source>
        <dbReference type="Proteomes" id="UP000281915"/>
    </source>
</evidence>
<reference evidence="3 4" key="1">
    <citation type="submission" date="2018-10" db="EMBL/GenBank/DDBJ databases">
        <title>Phylogenomics of Brevibacillus.</title>
        <authorList>
            <person name="Dunlap C."/>
        </authorList>
    </citation>
    <scope>NUCLEOTIDE SEQUENCE [LARGE SCALE GENOMIC DNA]</scope>
    <source>
        <strain evidence="3 4">JCM 15085</strain>
    </source>
</reference>
<dbReference type="AlphaFoldDB" id="A0A3M8C1I6"/>
<sequence>MKRFGRFGCFNVITLVIALLTGSSCVAVSPPQASAASQTAGPQDLKEVEQFADDFFNRPVIKENMAGAAFAVVKGDKVLVNKGYGYADVKKKLPVDPDRTVFRVASISKIITATAVMQLAEQGKIDLNEDLSAYLGDARIPNQTDAPLAMKHLLTNSTGFDYGDTPESTTTDLARDASLKQYVLDNLPTVIRKPGEYYRYDNLGFTIQGYVIEEVTGKSFDAYVQDHIFKPLGMANSEFRLTPQMVKQLAVPYNLIDEVIPTYATVPTELPGGGMLSTSSDMAKFMIAHLNGGKLGNAAILKQETVADMHAPKLAIHTKLPNMAYGFEYSNQQNYKGRYIIEKAGDLEGFHSGMWLIPDEKVGVFVTVNKDFEIRQPLFEAFMDHYYPGEDGPKEPTGSSKQSLAKFEGIYSDLRNRMWTSRIHAEGGKLIVKDPLGEHVLHEIEPLLFQDEQGAKAAFKLNETGNVAAFYYDLKSDSWGLKMPEPQRYQDVGLAETAVFPSLCCDLRTVAKRNCFVSRWGRHTDESLF</sequence>
<dbReference type="PROSITE" id="PS51257">
    <property type="entry name" value="PROKAR_LIPOPROTEIN"/>
    <property type="match status" value="1"/>
</dbReference>
<dbReference type="RefSeq" id="WP_122915556.1">
    <property type="nucleotide sequence ID" value="NZ_RHHT01000074.1"/>
</dbReference>
<dbReference type="Proteomes" id="UP000281915">
    <property type="component" value="Unassembled WGS sequence"/>
</dbReference>
<dbReference type="PANTHER" id="PTHR46825">
    <property type="entry name" value="D-ALANYL-D-ALANINE-CARBOXYPEPTIDASE/ENDOPEPTIDASE AMPH"/>
    <property type="match status" value="1"/>
</dbReference>
<protein>
    <submittedName>
        <fullName evidence="3">Class A beta-lactamase-related serine hydrolase</fullName>
    </submittedName>
</protein>
<evidence type="ECO:0000259" key="2">
    <source>
        <dbReference type="Pfam" id="PF00144"/>
    </source>
</evidence>
<dbReference type="InterPro" id="IPR050491">
    <property type="entry name" value="AmpC-like"/>
</dbReference>
<feature type="chain" id="PRO_5018086452" evidence="1">
    <location>
        <begin position="36"/>
        <end position="529"/>
    </location>
</feature>